<keyword evidence="2" id="KW-0472">Membrane</keyword>
<dbReference type="RefSeq" id="WP_170254363.1">
    <property type="nucleotide sequence ID" value="NZ_BKAE01000012.1"/>
</dbReference>
<name>A0A1H0JCJ2_9ACTN</name>
<reference evidence="3 4" key="1">
    <citation type="submission" date="2016-10" db="EMBL/GenBank/DDBJ databases">
        <authorList>
            <person name="de Groot N.N."/>
        </authorList>
    </citation>
    <scope>NUCLEOTIDE SEQUENCE [LARGE SCALE GENOMIC DNA]</scope>
    <source>
        <strain evidence="3 4">CGMCC 1.11147</strain>
    </source>
</reference>
<keyword evidence="2" id="KW-1133">Transmembrane helix</keyword>
<protein>
    <submittedName>
        <fullName evidence="3">Uncharacterized protein</fullName>
    </submittedName>
</protein>
<evidence type="ECO:0000256" key="2">
    <source>
        <dbReference type="SAM" id="Phobius"/>
    </source>
</evidence>
<evidence type="ECO:0000313" key="4">
    <source>
        <dbReference type="Proteomes" id="UP000199004"/>
    </source>
</evidence>
<feature type="transmembrane region" description="Helical" evidence="2">
    <location>
        <begin position="6"/>
        <end position="25"/>
    </location>
</feature>
<evidence type="ECO:0000313" key="3">
    <source>
        <dbReference type="EMBL" id="SDO41071.1"/>
    </source>
</evidence>
<gene>
    <name evidence="3" type="ORF">SAMN05192576_3976</name>
</gene>
<dbReference type="Proteomes" id="UP000199004">
    <property type="component" value="Unassembled WGS sequence"/>
</dbReference>
<keyword evidence="2" id="KW-0812">Transmembrane</keyword>
<accession>A0A1H0JCJ2</accession>
<dbReference type="STRING" id="1005944.SAMN05192576_3976"/>
<dbReference type="AlphaFoldDB" id="A0A1H0JCJ2"/>
<proteinExistence type="predicted"/>
<evidence type="ECO:0000256" key="1">
    <source>
        <dbReference type="SAM" id="MobiDB-lite"/>
    </source>
</evidence>
<dbReference type="EMBL" id="FNIC01000008">
    <property type="protein sequence ID" value="SDO41071.1"/>
    <property type="molecule type" value="Genomic_DNA"/>
</dbReference>
<feature type="region of interest" description="Disordered" evidence="1">
    <location>
        <begin position="50"/>
        <end position="93"/>
    </location>
</feature>
<sequence length="93" mass="10146">MEILLWLVPPAAATVVAMVWVGWLGREGRGEVDREVAVRRLGEALERQSKAPRYAAGNPARDRSTGIAVRPSRAAPLRSVPPPADEPPQRRVS</sequence>
<organism evidence="3 4">
    <name type="scientific">Nocardioides szechwanensis</name>
    <dbReference type="NCBI Taxonomy" id="1005944"/>
    <lineage>
        <taxon>Bacteria</taxon>
        <taxon>Bacillati</taxon>
        <taxon>Actinomycetota</taxon>
        <taxon>Actinomycetes</taxon>
        <taxon>Propionibacteriales</taxon>
        <taxon>Nocardioidaceae</taxon>
        <taxon>Nocardioides</taxon>
    </lineage>
</organism>
<keyword evidence="4" id="KW-1185">Reference proteome</keyword>